<protein>
    <submittedName>
        <fullName evidence="2">Uncharacterized protein</fullName>
    </submittedName>
</protein>
<evidence type="ECO:0000313" key="2">
    <source>
        <dbReference type="EMBL" id="QFZ17557.1"/>
    </source>
</evidence>
<dbReference type="EMBL" id="CP034550">
    <property type="protein sequence ID" value="QFZ17557.1"/>
    <property type="molecule type" value="Genomic_DNA"/>
</dbReference>
<feature type="region of interest" description="Disordered" evidence="1">
    <location>
        <begin position="959"/>
        <end position="1027"/>
    </location>
</feature>
<dbReference type="AlphaFoldDB" id="A0A5Q0GU16"/>
<dbReference type="Proteomes" id="UP000325787">
    <property type="component" value="Chromosome"/>
</dbReference>
<dbReference type="KEGG" id="ssyi:EKG83_08745"/>
<evidence type="ECO:0000313" key="3">
    <source>
        <dbReference type="Proteomes" id="UP000325787"/>
    </source>
</evidence>
<gene>
    <name evidence="2" type="ORF">EKG83_08745</name>
</gene>
<proteinExistence type="predicted"/>
<feature type="compositionally biased region" description="Pro residues" evidence="1">
    <location>
        <begin position="983"/>
        <end position="1000"/>
    </location>
</feature>
<dbReference type="OrthoDB" id="123525at2"/>
<feature type="region of interest" description="Disordered" evidence="1">
    <location>
        <begin position="401"/>
        <end position="446"/>
    </location>
</feature>
<dbReference type="RefSeq" id="WP_033431334.1">
    <property type="nucleotide sequence ID" value="NZ_CP034550.1"/>
</dbReference>
<reference evidence="3" key="1">
    <citation type="journal article" date="2021" name="Curr. Microbiol.">
        <title>Complete genome of nocamycin-producing strain Saccharothrix syringae NRRL B-16468 reveals the biosynthetic potential for secondary metabolites.</title>
        <authorList>
            <person name="Mo X."/>
            <person name="Yang S."/>
        </authorList>
    </citation>
    <scope>NUCLEOTIDE SEQUENCE [LARGE SCALE GENOMIC DNA]</scope>
    <source>
        <strain evidence="3">ATCC 51364 / DSM 43886 / JCM 6844 / KCTC 9398 / NBRC 14523 / NRRL B-16468 / INA 2240</strain>
    </source>
</reference>
<organism evidence="2 3">
    <name type="scientific">Saccharothrix syringae</name>
    <name type="common">Nocardiopsis syringae</name>
    <dbReference type="NCBI Taxonomy" id="103733"/>
    <lineage>
        <taxon>Bacteria</taxon>
        <taxon>Bacillati</taxon>
        <taxon>Actinomycetota</taxon>
        <taxon>Actinomycetes</taxon>
        <taxon>Pseudonocardiales</taxon>
        <taxon>Pseudonocardiaceae</taxon>
        <taxon>Saccharothrix</taxon>
    </lineage>
</organism>
<evidence type="ECO:0000256" key="1">
    <source>
        <dbReference type="SAM" id="MobiDB-lite"/>
    </source>
</evidence>
<keyword evidence="3" id="KW-1185">Reference proteome</keyword>
<name>A0A5Q0GU16_SACSY</name>
<sequence>MSTPTADTALIAEYAKHRFGIHELGGYHLGITAIRHGGRVENVSVPADDLDAITATVARYADDPGVMGVFDSQTLSRKPIRAGHRYTSADADALLSCWAEVDFGKPDAPPTLHDALRVVDAVGLPPTTIKHSGNGIHVSWALPEPWELNTDADRREAAELERNLVRSVAFRAHELGLWKVDRIHDLARVLRTPGSVNRKNLADPKPVTILSHEPGRVYEADDVRAVLVEKRYLDSMNTAGGVTDADQRAVLARVSLGRAWAEARRGAAQELVDMIEDSGLDVRLPELWREAAKPTVDDSSADLGLANSTFALFRSMGEDQALHKAAVVIMGSRLRTGRRVEKLDPGRRIDYVTRTLALVVKPREDRTPTVVTEEGIAPVTAAVEPTTDTPAVTDEALESLLASEPSAENAPTTSTKGEGTKSKKPKRRREADEAHEAGNGLPDVIVTGRPLRDTEADARKFLALAQIEKPMIFHYADAGLVEIDPRTGEMKTIAPARLALLLNTVMNFRERHTEEADDGTKTVKLTHTPKVPFDIVAALHSAPGLIGVPELKRIAKLPYFAEDGTLVTSPGYNRKTGIYLHRGPDSPLIPEVSAKPSPEELRVALELFTQDLLIDFPFETDADRTAAMTMPITLLAREMIRGACPLFMIDTPRPGTGKGKLVSGLVKPFDPEFAFSIAPTGSDEWPKSLVAAMRKGRPTVAFDNINAALDSGALAAAVTEWPFVRNRLMGTHEEIVLPTPALWVGTGNSVTASSELARRIVRVRLDAKTAKPEERTGFKHPEILDWIEEHTPQLIWAALTMIQSWIAAGRPIAADLPKFGSFERWTRIVGSIAAHVGMPDFLKNRSAASADIDTETELIMAFCTTWAHDPGRDPIKDETGEIRDPGRPSCANRAVRVDELLELVDEYKLELPAQIGPQGTDRRSKFGTWLRKVIAAPVGPYSFVKTRPRNVAHYRLVDDGTGEFDEGGITIDPEPTSKHTPRANPPTKPKAQPAPEPETAPEPTVGGYASDEDEARWEALMNEEPAA</sequence>
<accession>A0A5Q0GU16</accession>